<protein>
    <recommendedName>
        <fullName evidence="4">Coenzyme PQQ synthesis protein D (PqqD)</fullName>
    </recommendedName>
</protein>
<evidence type="ECO:0000313" key="2">
    <source>
        <dbReference type="EMBL" id="GAA3672706.1"/>
    </source>
</evidence>
<evidence type="ECO:0000256" key="1">
    <source>
        <dbReference type="SAM" id="MobiDB-lite"/>
    </source>
</evidence>
<organism evidence="2 3">
    <name type="scientific">Arthrobacter ginkgonis</name>
    <dbReference type="NCBI Taxonomy" id="1630594"/>
    <lineage>
        <taxon>Bacteria</taxon>
        <taxon>Bacillati</taxon>
        <taxon>Actinomycetota</taxon>
        <taxon>Actinomycetes</taxon>
        <taxon>Micrococcales</taxon>
        <taxon>Micrococcaceae</taxon>
        <taxon>Arthrobacter</taxon>
    </lineage>
</organism>
<dbReference type="Proteomes" id="UP001500752">
    <property type="component" value="Unassembled WGS sequence"/>
</dbReference>
<gene>
    <name evidence="2" type="ORF">GCM10023081_08800</name>
</gene>
<dbReference type="RefSeq" id="WP_345148765.1">
    <property type="nucleotide sequence ID" value="NZ_BAABEO010000008.1"/>
</dbReference>
<evidence type="ECO:0008006" key="4">
    <source>
        <dbReference type="Google" id="ProtNLM"/>
    </source>
</evidence>
<accession>A0ABP7C1L8</accession>
<name>A0ABP7C1L8_9MICC</name>
<sequence length="398" mass="40837">MVHQAGTAGTRSVGPGTEAGAPASFPLAAFSLAALGGRVEVDGLTPGETSELADAWSRCLPDGSEPTVVDRMERGSGDWTRFHEDLVHRATRAGIDSGRGELLMFHAAALACPATGATIVLAAASGTGKTTATRTLGKVFGYVTDETAAVRTDLSMAAFAKPLSVLPASGLRPKTQYSPDALGLLPAPADPRLAVVAVLHRDRTGETGSATAEVVPLLEALEGLAPQISSLAALDRGLVRLCETLDACGGLRRLRYAEAEQLVPLVDGLLAGAPDAREGAGGALSPAGSQWRALPPVDIRGGRPGESQGGPAEAGSCRRVEVDDAVAVGDDLVLLHGERLSVLSGIGPALWHAARDWCGPADLKGAVVREFGDHPEADVLLAEHLEALVQRGILAVAV</sequence>
<comment type="caution">
    <text evidence="2">The sequence shown here is derived from an EMBL/GenBank/DDBJ whole genome shotgun (WGS) entry which is preliminary data.</text>
</comment>
<proteinExistence type="predicted"/>
<reference evidence="3" key="1">
    <citation type="journal article" date="2019" name="Int. J. Syst. Evol. Microbiol.">
        <title>The Global Catalogue of Microorganisms (GCM) 10K type strain sequencing project: providing services to taxonomists for standard genome sequencing and annotation.</title>
        <authorList>
            <consortium name="The Broad Institute Genomics Platform"/>
            <consortium name="The Broad Institute Genome Sequencing Center for Infectious Disease"/>
            <person name="Wu L."/>
            <person name="Ma J."/>
        </authorList>
    </citation>
    <scope>NUCLEOTIDE SEQUENCE [LARGE SCALE GENOMIC DNA]</scope>
    <source>
        <strain evidence="3">JCM 30742</strain>
    </source>
</reference>
<dbReference type="EMBL" id="BAABEO010000008">
    <property type="protein sequence ID" value="GAA3672706.1"/>
    <property type="molecule type" value="Genomic_DNA"/>
</dbReference>
<keyword evidence="3" id="KW-1185">Reference proteome</keyword>
<feature type="region of interest" description="Disordered" evidence="1">
    <location>
        <begin position="277"/>
        <end position="316"/>
    </location>
</feature>
<evidence type="ECO:0000313" key="3">
    <source>
        <dbReference type="Proteomes" id="UP001500752"/>
    </source>
</evidence>